<evidence type="ECO:0000256" key="6">
    <source>
        <dbReference type="ARBA" id="ARBA00022801"/>
    </source>
</evidence>
<dbReference type="PANTHER" id="PTHR28570">
    <property type="entry name" value="ASPARTYL AMINOPEPTIDASE"/>
    <property type="match status" value="1"/>
</dbReference>
<comment type="cofactor">
    <cofactor evidence="1 10">
        <name>Zn(2+)</name>
        <dbReference type="ChEBI" id="CHEBI:29105"/>
    </cofactor>
</comment>
<evidence type="ECO:0000256" key="7">
    <source>
        <dbReference type="ARBA" id="ARBA00022833"/>
    </source>
</evidence>
<evidence type="ECO:0000256" key="2">
    <source>
        <dbReference type="ARBA" id="ARBA00008290"/>
    </source>
</evidence>
<organism evidence="11 12">
    <name type="scientific">Mahella australiensis (strain DSM 15567 / CIP 107919 / 50-1 BON)</name>
    <dbReference type="NCBI Taxonomy" id="697281"/>
    <lineage>
        <taxon>Bacteria</taxon>
        <taxon>Bacillati</taxon>
        <taxon>Bacillota</taxon>
        <taxon>Clostridia</taxon>
        <taxon>Thermoanaerobacterales</taxon>
        <taxon>Thermoanaerobacterales Family IV. Incertae Sedis</taxon>
        <taxon>Mahella</taxon>
    </lineage>
</organism>
<reference evidence="12" key="1">
    <citation type="submission" date="2010-11" db="EMBL/GenBank/DDBJ databases">
        <title>The complete genome of Mahella australiensis DSM 15567.</title>
        <authorList>
            <consortium name="US DOE Joint Genome Institute (JGI-PGF)"/>
            <person name="Lucas S."/>
            <person name="Copeland A."/>
            <person name="Lapidus A."/>
            <person name="Bruce D."/>
            <person name="Goodwin L."/>
            <person name="Pitluck S."/>
            <person name="Kyrpides N."/>
            <person name="Mavromatis K."/>
            <person name="Pagani I."/>
            <person name="Ivanova N."/>
            <person name="Teshima H."/>
            <person name="Brettin T."/>
            <person name="Detter J.C."/>
            <person name="Han C."/>
            <person name="Tapia R."/>
            <person name="Land M."/>
            <person name="Hauser L."/>
            <person name="Markowitz V."/>
            <person name="Cheng J.-F."/>
            <person name="Hugenholtz P."/>
            <person name="Woyke T."/>
            <person name="Wu D."/>
            <person name="Spring S."/>
            <person name="Pukall R."/>
            <person name="Steenblock K."/>
            <person name="Schneider S."/>
            <person name="Klenk H.-P."/>
            <person name="Eisen J.A."/>
        </authorList>
    </citation>
    <scope>NUCLEOTIDE SEQUENCE [LARGE SCALE GENOMIC DNA]</scope>
    <source>
        <strain evidence="12">DSM 15567 / CIP 107919 / 50-1 BON</strain>
    </source>
</reference>
<dbReference type="AlphaFoldDB" id="F3ZX30"/>
<dbReference type="HOGENOM" id="CLU_590123_0_0_9"/>
<dbReference type="Proteomes" id="UP000008457">
    <property type="component" value="Chromosome"/>
</dbReference>
<dbReference type="GO" id="GO:0006508">
    <property type="term" value="P:proteolysis"/>
    <property type="evidence" value="ECO:0007669"/>
    <property type="project" value="UniProtKB-KW"/>
</dbReference>
<keyword evidence="8 9" id="KW-0482">Metalloprotease</keyword>
<dbReference type="STRING" id="697281.Mahau_0262"/>
<evidence type="ECO:0000256" key="3">
    <source>
        <dbReference type="ARBA" id="ARBA00022438"/>
    </source>
</evidence>
<accession>F3ZX30</accession>
<proteinExistence type="inferred from homology"/>
<dbReference type="InterPro" id="IPR023358">
    <property type="entry name" value="Peptidase_M18_dom2"/>
</dbReference>
<dbReference type="OrthoDB" id="89722at2"/>
<dbReference type="GO" id="GO:0008270">
    <property type="term" value="F:zinc ion binding"/>
    <property type="evidence" value="ECO:0007669"/>
    <property type="project" value="InterPro"/>
</dbReference>
<dbReference type="PANTHER" id="PTHR28570:SF2">
    <property type="entry name" value="M18 FAMILY AMINOPEPTIDASE 1-RELATED"/>
    <property type="match status" value="1"/>
</dbReference>
<dbReference type="Gene3D" id="2.30.250.10">
    <property type="entry name" value="Aminopeptidase i, Domain 2"/>
    <property type="match status" value="1"/>
</dbReference>
<dbReference type="Gene3D" id="3.40.630.10">
    <property type="entry name" value="Zn peptidases"/>
    <property type="match status" value="1"/>
</dbReference>
<keyword evidence="6 9" id="KW-0378">Hydrolase</keyword>
<evidence type="ECO:0000313" key="12">
    <source>
        <dbReference type="Proteomes" id="UP000008457"/>
    </source>
</evidence>
<evidence type="ECO:0000256" key="10">
    <source>
        <dbReference type="RuleBase" id="RU004387"/>
    </source>
</evidence>
<keyword evidence="7 9" id="KW-0862">Zinc</keyword>
<name>F3ZX30_MAHA5</name>
<keyword evidence="4 9" id="KW-0645">Protease</keyword>
<dbReference type="InterPro" id="IPR001948">
    <property type="entry name" value="Peptidase_M18"/>
</dbReference>
<dbReference type="EC" id="3.4.11.-" evidence="10"/>
<evidence type="ECO:0000313" key="11">
    <source>
        <dbReference type="EMBL" id="AEE95479.1"/>
    </source>
</evidence>
<dbReference type="RefSeq" id="WP_013779912.1">
    <property type="nucleotide sequence ID" value="NC_015520.1"/>
</dbReference>
<dbReference type="MEROPS" id="M18.004"/>
<evidence type="ECO:0000256" key="5">
    <source>
        <dbReference type="ARBA" id="ARBA00022723"/>
    </source>
</evidence>
<dbReference type="SUPFAM" id="SSF53187">
    <property type="entry name" value="Zn-dependent exopeptidases"/>
    <property type="match status" value="1"/>
</dbReference>
<reference evidence="11 12" key="2">
    <citation type="journal article" date="2011" name="Stand. Genomic Sci.">
        <title>Complete genome sequence of Mahella australiensis type strain (50-1 BON).</title>
        <authorList>
            <person name="Sikorski J."/>
            <person name="Teshima H."/>
            <person name="Nolan M."/>
            <person name="Lucas S."/>
            <person name="Hammon N."/>
            <person name="Deshpande S."/>
            <person name="Cheng J.F."/>
            <person name="Pitluck S."/>
            <person name="Liolios K."/>
            <person name="Pagani I."/>
            <person name="Ivanova N."/>
            <person name="Huntemann M."/>
            <person name="Mavromatis K."/>
            <person name="Ovchinikova G."/>
            <person name="Pati A."/>
            <person name="Tapia R."/>
            <person name="Han C."/>
            <person name="Goodwin L."/>
            <person name="Chen A."/>
            <person name="Palaniappan K."/>
            <person name="Land M."/>
            <person name="Hauser L."/>
            <person name="Ngatchou-Djao O.D."/>
            <person name="Rohde M."/>
            <person name="Pukall R."/>
            <person name="Spring S."/>
            <person name="Abt B."/>
            <person name="Goker M."/>
            <person name="Detter J.C."/>
            <person name="Woyke T."/>
            <person name="Bristow J."/>
            <person name="Markowitz V."/>
            <person name="Hugenholtz P."/>
            <person name="Eisen J.A."/>
            <person name="Kyrpides N.C."/>
            <person name="Klenk H.P."/>
            <person name="Lapidus A."/>
        </authorList>
    </citation>
    <scope>NUCLEOTIDE SEQUENCE [LARGE SCALE GENOMIC DNA]</scope>
    <source>
        <strain evidence="12">DSM 15567 / CIP 107919 / 50-1 BON</strain>
    </source>
</reference>
<dbReference type="KEGG" id="mas:Mahau_0262"/>
<gene>
    <name evidence="11" type="ordered locus">Mahau_0262</name>
</gene>
<evidence type="ECO:0000256" key="9">
    <source>
        <dbReference type="RuleBase" id="RU004386"/>
    </source>
</evidence>
<keyword evidence="12" id="KW-1185">Reference proteome</keyword>
<evidence type="ECO:0000256" key="8">
    <source>
        <dbReference type="ARBA" id="ARBA00023049"/>
    </source>
</evidence>
<sequence>MMESDIKELQKHLTYKTELAWDAVGGQRDEVFQFCEGYKDFLSYSKTERRCASEIRRIAEQKGFVPIEQLKQDNAKLMPGMKVYYMQRNKTIALAVIGKQPLEGGFNLIGSHIDSPRLDLKQKPLYEDEGLAFFDTHYYGGIKKYQWVITPLATYGTIIKADGSKVEISVGDKDSDPVFCITDLLPHLAKSQMDKKMSEGITGEGLNVLVGSMPLDVSEEEKDNIKERVKLAVLQMLQQKYGITEEDFISAEIELVPAFNARDLGFDRSMIISYAQDDRVCAYTSLQALLSLNNPDKTCVALFADKEEIGSVGNTGMESVFLDRFVSELVALDGKYNELMVKRILLNTKALSADVSDGLDPNYAEVEDKRNAAYIGRGVAINKYTGSRGKYGASDAHAEFVGEVRKVFNDSNIVWQAGELGKVDEGGGGTIAMFLARYGMDVLDCGVPLLSMHAPLEVSSKADVYMTYKAYKAFYEKVK</sequence>
<dbReference type="NCBIfam" id="NF002600">
    <property type="entry name" value="PRK02256.1"/>
    <property type="match status" value="1"/>
</dbReference>
<evidence type="ECO:0000256" key="1">
    <source>
        <dbReference type="ARBA" id="ARBA00001947"/>
    </source>
</evidence>
<dbReference type="EMBL" id="CP002360">
    <property type="protein sequence ID" value="AEE95479.1"/>
    <property type="molecule type" value="Genomic_DNA"/>
</dbReference>
<keyword evidence="3 9" id="KW-0031">Aminopeptidase</keyword>
<dbReference type="eggNOG" id="COG1362">
    <property type="taxonomic scope" value="Bacteria"/>
</dbReference>
<protein>
    <recommendedName>
        <fullName evidence="10">M18 family aminopeptidase</fullName>
        <ecNumber evidence="10">3.4.11.-</ecNumber>
    </recommendedName>
</protein>
<dbReference type="Pfam" id="PF02127">
    <property type="entry name" value="Peptidase_M18"/>
    <property type="match status" value="1"/>
</dbReference>
<dbReference type="GO" id="GO:0008237">
    <property type="term" value="F:metallopeptidase activity"/>
    <property type="evidence" value="ECO:0007669"/>
    <property type="project" value="UniProtKB-KW"/>
</dbReference>
<dbReference type="GO" id="GO:0004177">
    <property type="term" value="F:aminopeptidase activity"/>
    <property type="evidence" value="ECO:0007669"/>
    <property type="project" value="UniProtKB-KW"/>
</dbReference>
<evidence type="ECO:0000256" key="4">
    <source>
        <dbReference type="ARBA" id="ARBA00022670"/>
    </source>
</evidence>
<dbReference type="GO" id="GO:0005737">
    <property type="term" value="C:cytoplasm"/>
    <property type="evidence" value="ECO:0007669"/>
    <property type="project" value="UniProtKB-ARBA"/>
</dbReference>
<keyword evidence="5 9" id="KW-0479">Metal-binding</keyword>
<comment type="similarity">
    <text evidence="2 9">Belongs to the peptidase M18 family.</text>
</comment>
<dbReference type="PRINTS" id="PR00932">
    <property type="entry name" value="AMINO1PTASE"/>
</dbReference>
<dbReference type="SUPFAM" id="SSF101821">
    <property type="entry name" value="Aminopeptidase/glucanase lid domain"/>
    <property type="match status" value="1"/>
</dbReference>